<dbReference type="PANTHER" id="PTHR48098">
    <property type="entry name" value="ENTEROCHELIN ESTERASE-RELATED"/>
    <property type="match status" value="1"/>
</dbReference>
<dbReference type="Gene3D" id="1.25.40.10">
    <property type="entry name" value="Tetratricopeptide repeat domain"/>
    <property type="match status" value="1"/>
</dbReference>
<dbReference type="RefSeq" id="WP_248411586.1">
    <property type="nucleotide sequence ID" value="NZ_JALPQF010000001.1"/>
</dbReference>
<dbReference type="SUPFAM" id="SSF53474">
    <property type="entry name" value="alpha/beta-Hydrolases"/>
    <property type="match status" value="1"/>
</dbReference>
<comment type="caution">
    <text evidence="1">The sequence shown here is derived from an EMBL/GenBank/DDBJ whole genome shotgun (WGS) entry which is preliminary data.</text>
</comment>
<dbReference type="InterPro" id="IPR000801">
    <property type="entry name" value="Esterase-like"/>
</dbReference>
<reference evidence="1" key="1">
    <citation type="submission" date="2022-04" db="EMBL/GenBank/DDBJ databases">
        <authorList>
            <person name="Ren T."/>
        </authorList>
    </citation>
    <scope>NUCLEOTIDE SEQUENCE</scope>
    <source>
        <strain evidence="1">F63249</strain>
    </source>
</reference>
<sequence>MNKIFLLICFCLCSQITISQVIYETIESSRLGESREIKIQLPRNYDPEGDILYPLVVVFDGDYLFEPIIGNADYHSYWGDMPRSIIVGVNQAKTREADLSYSDETYFPSDEGGSQFFEFIGQELIPYINDNYLTSDFRIVVGHDQSANFLNYYLFKDKPLFRGYIAFSPDLSPEMSVRLQEKLATTLEDTFYYLATSDNDVKVLREDILAFNTGLSTIENAKLHYRFDDFTDADHYSLVGLGIPKAINEIFGLYKPINKKEYQEKVLAYEGSPYDYLMKKYEDIEFFYGFEKKVVENDLRAILAAAKKKNDVEALKNLSKLARREYPESMISAYYAGQYYEMEGNMKKALQNYQSGLLLEASEFISKDMLLDKIYDIQDRN</sequence>
<dbReference type="PANTHER" id="PTHR48098:SF6">
    <property type="entry name" value="FERRI-BACILLIBACTIN ESTERASE BESA"/>
    <property type="match status" value="1"/>
</dbReference>
<dbReference type="EMBL" id="JALPQF010000001">
    <property type="protein sequence ID" value="MCK8479181.1"/>
    <property type="molecule type" value="Genomic_DNA"/>
</dbReference>
<evidence type="ECO:0000313" key="2">
    <source>
        <dbReference type="Proteomes" id="UP001203687"/>
    </source>
</evidence>
<proteinExistence type="predicted"/>
<organism evidence="1 2">
    <name type="scientific">Psychroserpens algicola</name>
    <dbReference type="NCBI Taxonomy" id="1719034"/>
    <lineage>
        <taxon>Bacteria</taxon>
        <taxon>Pseudomonadati</taxon>
        <taxon>Bacteroidota</taxon>
        <taxon>Flavobacteriia</taxon>
        <taxon>Flavobacteriales</taxon>
        <taxon>Flavobacteriaceae</taxon>
        <taxon>Psychroserpens</taxon>
    </lineage>
</organism>
<dbReference type="InterPro" id="IPR029058">
    <property type="entry name" value="AB_hydrolase_fold"/>
</dbReference>
<dbReference type="InterPro" id="IPR050583">
    <property type="entry name" value="Mycobacterial_A85_antigen"/>
</dbReference>
<name>A0ABT0H475_9FLAO</name>
<dbReference type="Gene3D" id="3.40.50.1820">
    <property type="entry name" value="alpha/beta hydrolase"/>
    <property type="match status" value="1"/>
</dbReference>
<evidence type="ECO:0000313" key="1">
    <source>
        <dbReference type="EMBL" id="MCK8479181.1"/>
    </source>
</evidence>
<dbReference type="Pfam" id="PF00756">
    <property type="entry name" value="Esterase"/>
    <property type="match status" value="1"/>
</dbReference>
<accession>A0ABT0H475</accession>
<protein>
    <submittedName>
        <fullName evidence="1">Esterase family protein</fullName>
    </submittedName>
</protein>
<dbReference type="Proteomes" id="UP001203687">
    <property type="component" value="Unassembled WGS sequence"/>
</dbReference>
<keyword evidence="2" id="KW-1185">Reference proteome</keyword>
<dbReference type="InterPro" id="IPR011990">
    <property type="entry name" value="TPR-like_helical_dom_sf"/>
</dbReference>
<gene>
    <name evidence="1" type="ORF">MUY34_01040</name>
</gene>